<dbReference type="Proteomes" id="UP000069902">
    <property type="component" value="Chromosome cPNK"/>
</dbReference>
<evidence type="ECO:0000313" key="3">
    <source>
        <dbReference type="Proteomes" id="UP000069902"/>
    </source>
</evidence>
<dbReference type="PATRIC" id="fig|389348.3.peg.1023"/>
<accession>A0A0U5JBS4</accession>
<sequence>MEVCEKEQAMRSQHNNRDNQEPLSKPSKEIEDESIGELAAFVLESLEEGYKSDWEPFEIYAQKLRSHIHTDSQVFRKQFIKGYESLIDVLHDPSNHDLNKE</sequence>
<evidence type="ECO:0000313" key="2">
    <source>
        <dbReference type="EMBL" id="CUI16557.1"/>
    </source>
</evidence>
<organism evidence="2 3">
    <name type="scientific">Candidatus Protochlamydia naegleriophila</name>
    <dbReference type="NCBI Taxonomy" id="389348"/>
    <lineage>
        <taxon>Bacteria</taxon>
        <taxon>Pseudomonadati</taxon>
        <taxon>Chlamydiota</taxon>
        <taxon>Chlamydiia</taxon>
        <taxon>Parachlamydiales</taxon>
        <taxon>Parachlamydiaceae</taxon>
        <taxon>Candidatus Protochlamydia</taxon>
    </lineage>
</organism>
<dbReference type="KEGG" id="pnl:PNK_0932"/>
<proteinExistence type="predicted"/>
<feature type="region of interest" description="Disordered" evidence="1">
    <location>
        <begin position="1"/>
        <end position="32"/>
    </location>
</feature>
<dbReference type="InParanoid" id="A0A0U5JBS4"/>
<protein>
    <submittedName>
        <fullName evidence="2">Uncharacterized protein</fullName>
    </submittedName>
</protein>
<dbReference type="EMBL" id="LN879502">
    <property type="protein sequence ID" value="CUI16557.1"/>
    <property type="molecule type" value="Genomic_DNA"/>
</dbReference>
<keyword evidence="3" id="KW-1185">Reference proteome</keyword>
<gene>
    <name evidence="2" type="ORF">PNK_0932</name>
</gene>
<reference evidence="3" key="1">
    <citation type="submission" date="2015-09" db="EMBL/GenBank/DDBJ databases">
        <authorList>
            <person name="Bertelli C."/>
        </authorList>
    </citation>
    <scope>NUCLEOTIDE SEQUENCE [LARGE SCALE GENOMIC DNA]</scope>
    <source>
        <strain evidence="3">KNic</strain>
    </source>
</reference>
<feature type="compositionally biased region" description="Basic and acidic residues" evidence="1">
    <location>
        <begin position="1"/>
        <end position="20"/>
    </location>
</feature>
<name>A0A0U5JBS4_9BACT</name>
<evidence type="ECO:0000256" key="1">
    <source>
        <dbReference type="SAM" id="MobiDB-lite"/>
    </source>
</evidence>
<dbReference type="AlphaFoldDB" id="A0A0U5JBS4"/>